<reference evidence="2 3" key="1">
    <citation type="journal article" date="2023" name="Int. J. Syst. Evol. Microbiol.">
        <title>Winogradskyella bathintestinalis sp. nov., isolated from the intestine of the deep-sea loosejaw dragonfish, Malacosteus niger.</title>
        <authorList>
            <person name="Uniacke-Lowe S."/>
            <person name="Johnson C.N."/>
            <person name="Stanton C."/>
            <person name="Hill C."/>
            <person name="Ross P."/>
        </authorList>
    </citation>
    <scope>NUCLEOTIDE SEQUENCE [LARGE SCALE GENOMIC DNA]</scope>
    <source>
        <strain evidence="2 3">APC 3343</strain>
    </source>
</reference>
<sequence>MFKKIIFTVSFVLLSLYGMAQKDINSYKYVLVPKTFEFSKNKDQYQLNSLLKFLFNKYGYEAYFTNDKLPDDLIYNRCLALTADVEKAKGGLFKTKLEVILTDCFGNKVLTSKTGESREKDYQKAYTEALRNAFETYQNLDYQYVPSQDMVIVSSDNKTKSAKQTTTEIQQTTNKVAPITKDFEANTVAAKVEKSEIKTAKTKHNLSDLHYAQDIENGFQLVNSEPRIVMVLLNTAAENVFLVKGKSAIVFKENGSWYYSENDGKLGEKKSLNIKF</sequence>
<evidence type="ECO:0000313" key="2">
    <source>
        <dbReference type="EMBL" id="MDN3492682.1"/>
    </source>
</evidence>
<evidence type="ECO:0000313" key="3">
    <source>
        <dbReference type="Proteomes" id="UP001231197"/>
    </source>
</evidence>
<feature type="chain" id="PRO_5047453139" description="SH3 domain-containing protein" evidence="1">
    <location>
        <begin position="21"/>
        <end position="276"/>
    </location>
</feature>
<proteinExistence type="predicted"/>
<organism evidence="2 3">
    <name type="scientific">Winogradskyella bathintestinalis</name>
    <dbReference type="NCBI Taxonomy" id="3035208"/>
    <lineage>
        <taxon>Bacteria</taxon>
        <taxon>Pseudomonadati</taxon>
        <taxon>Bacteroidota</taxon>
        <taxon>Flavobacteriia</taxon>
        <taxon>Flavobacteriales</taxon>
        <taxon>Flavobacteriaceae</taxon>
        <taxon>Winogradskyella</taxon>
    </lineage>
</organism>
<name>A0ABT7ZUM8_9FLAO</name>
<evidence type="ECO:0000256" key="1">
    <source>
        <dbReference type="SAM" id="SignalP"/>
    </source>
</evidence>
<protein>
    <recommendedName>
        <fullName evidence="4">SH3 domain-containing protein</fullName>
    </recommendedName>
</protein>
<comment type="caution">
    <text evidence="2">The sequence shown here is derived from an EMBL/GenBank/DDBJ whole genome shotgun (WGS) entry which is preliminary data.</text>
</comment>
<keyword evidence="3" id="KW-1185">Reference proteome</keyword>
<evidence type="ECO:0008006" key="4">
    <source>
        <dbReference type="Google" id="ProtNLM"/>
    </source>
</evidence>
<keyword evidence="1" id="KW-0732">Signal</keyword>
<dbReference type="Proteomes" id="UP001231197">
    <property type="component" value="Unassembled WGS sequence"/>
</dbReference>
<feature type="signal peptide" evidence="1">
    <location>
        <begin position="1"/>
        <end position="20"/>
    </location>
</feature>
<gene>
    <name evidence="2" type="ORF">QMA06_08110</name>
</gene>
<accession>A0ABT7ZUM8</accession>
<dbReference type="RefSeq" id="WP_290206364.1">
    <property type="nucleotide sequence ID" value="NZ_JASDDK010000002.1"/>
</dbReference>
<dbReference type="EMBL" id="JASDDK010000002">
    <property type="protein sequence ID" value="MDN3492682.1"/>
    <property type="molecule type" value="Genomic_DNA"/>
</dbReference>